<evidence type="ECO:0000256" key="5">
    <source>
        <dbReference type="SAM" id="MobiDB-lite"/>
    </source>
</evidence>
<keyword evidence="1" id="KW-0436">Ligase</keyword>
<dbReference type="EMBL" id="JARKIK010000060">
    <property type="protein sequence ID" value="KAK8731592.1"/>
    <property type="molecule type" value="Genomic_DNA"/>
</dbReference>
<gene>
    <name evidence="7" type="ORF">OTU49_007382</name>
</gene>
<keyword evidence="8" id="KW-1185">Reference proteome</keyword>
<dbReference type="Gene3D" id="3.40.50.12780">
    <property type="entry name" value="N-terminal domain of ligase-like"/>
    <property type="match status" value="2"/>
</dbReference>
<evidence type="ECO:0000256" key="4">
    <source>
        <dbReference type="ARBA" id="ARBA00026121"/>
    </source>
</evidence>
<feature type="region of interest" description="Disordered" evidence="5">
    <location>
        <begin position="23"/>
        <end position="82"/>
    </location>
</feature>
<evidence type="ECO:0000256" key="2">
    <source>
        <dbReference type="ARBA" id="ARBA00022832"/>
    </source>
</evidence>
<evidence type="ECO:0000256" key="1">
    <source>
        <dbReference type="ARBA" id="ARBA00022598"/>
    </source>
</evidence>
<accession>A0AAW0WWE6</accession>
<dbReference type="GO" id="GO:0016020">
    <property type="term" value="C:membrane"/>
    <property type="evidence" value="ECO:0007669"/>
    <property type="project" value="TreeGrafter"/>
</dbReference>
<evidence type="ECO:0000313" key="7">
    <source>
        <dbReference type="EMBL" id="KAK8731592.1"/>
    </source>
</evidence>
<organism evidence="7 8">
    <name type="scientific">Cherax quadricarinatus</name>
    <name type="common">Australian red claw crayfish</name>
    <dbReference type="NCBI Taxonomy" id="27406"/>
    <lineage>
        <taxon>Eukaryota</taxon>
        <taxon>Metazoa</taxon>
        <taxon>Ecdysozoa</taxon>
        <taxon>Arthropoda</taxon>
        <taxon>Crustacea</taxon>
        <taxon>Multicrustacea</taxon>
        <taxon>Malacostraca</taxon>
        <taxon>Eumalacostraca</taxon>
        <taxon>Eucarida</taxon>
        <taxon>Decapoda</taxon>
        <taxon>Pleocyemata</taxon>
        <taxon>Astacidea</taxon>
        <taxon>Parastacoidea</taxon>
        <taxon>Parastacidae</taxon>
        <taxon>Cherax</taxon>
    </lineage>
</organism>
<feature type="region of interest" description="Disordered" evidence="5">
    <location>
        <begin position="166"/>
        <end position="210"/>
    </location>
</feature>
<comment type="caution">
    <text evidence="7">The sequence shown here is derived from an EMBL/GenBank/DDBJ whole genome shotgun (WGS) entry which is preliminary data.</text>
</comment>
<dbReference type="AlphaFoldDB" id="A0AAW0WWE6"/>
<dbReference type="SUPFAM" id="SSF56801">
    <property type="entry name" value="Acetyl-CoA synthetase-like"/>
    <property type="match status" value="1"/>
</dbReference>
<dbReference type="PANTHER" id="PTHR43272">
    <property type="entry name" value="LONG-CHAIN-FATTY-ACID--COA LIGASE"/>
    <property type="match status" value="1"/>
</dbReference>
<dbReference type="GO" id="GO:0005783">
    <property type="term" value="C:endoplasmic reticulum"/>
    <property type="evidence" value="ECO:0007669"/>
    <property type="project" value="TreeGrafter"/>
</dbReference>
<dbReference type="Pfam" id="PF00501">
    <property type="entry name" value="AMP-binding"/>
    <property type="match status" value="1"/>
</dbReference>
<dbReference type="InterPro" id="IPR020845">
    <property type="entry name" value="AMP-binding_CS"/>
</dbReference>
<sequence>MPPVFNQEALGGFVATDDFIHYSSAPRLNSSNPPSINTSGSVNSTKSNCNSTCSRGSKRPRQRALERKMAPDPRGQEESGPVGSIIAGHRISLNVHYDNDEELVKTTGDVTPVEEMVANTGALPRDTPDSSTSTQPLLPDTLLTVNSNQQDGKITHVDMVILDETEVERESEKSSVPSFSEALPDTPETSSARSATPEAPLEYSTSSPKMFKSPIKKTEYLNGPDQIIPADCIKTWKPNGVTKLKLGEQGPSAHPPVSVPTLLKKAAEKYPNTHALCVKRNGEWKNTTYREYYDQVRIMAKAFIKLGLDLYHGVCILGFNSPEWFIADLAAVFAGGFAAGIYTTNTPEACEHCALNCEAQIWVVEDQKQLEKVLKIKGRLPSLKIIIQYTGKPTVDGVLSWESAMALGKQQSDNELDSRLRRMAVNQACTLIYTSGTTGPPKGVMLSHDNLTWTAHANCVNADFNPGKEIFLSFLPLSHVAAQMADLYIPMYAGGTCYFALPDALKGSLGQTLKEVRPTRFLGVPRVWEKIYEKMMEVGRKTTGIKKSIATWAKAIGLEANMRKQRQDFSKPFGYSVANAIVFKKIKAVLGLDRCTLYLSGAAPIAPEILRYFHSLDIPLTEIYGMSESTGPHTIGMEKAFKVGSAGLTIPGCYTKIDKPDEEGNGEVCMGGRHVSMGYLRMEEKTNEAIDGEGWLHTGDIGRVDSDGFLFITGRIKELIITAGGENIAPVLIEDNLKAELPCISNAMLIGDRRKFLSVLLTLKTNMNLDTGEPLDTLSAACMDWCRSVGSSAKTIQEVLAGPDANIMRAIQDGIDRANKLAPSNAQRIQKWTIIPRDFSVPGGELGPTMKLKRPVVVQKYCETIERFYEA</sequence>
<dbReference type="PANTHER" id="PTHR43272:SF32">
    <property type="entry name" value="AMP-DEPENDENT SYNTHETASE_LIGASE DOMAIN-CONTAINING PROTEIN"/>
    <property type="match status" value="1"/>
</dbReference>
<feature type="domain" description="AMP-dependent synthetase/ligase" evidence="6">
    <location>
        <begin position="264"/>
        <end position="680"/>
    </location>
</feature>
<evidence type="ECO:0000313" key="8">
    <source>
        <dbReference type="Proteomes" id="UP001445076"/>
    </source>
</evidence>
<dbReference type="InterPro" id="IPR042099">
    <property type="entry name" value="ANL_N_sf"/>
</dbReference>
<name>A0AAW0WWE6_CHEQU</name>
<feature type="compositionally biased region" description="Basic and acidic residues" evidence="5">
    <location>
        <begin position="63"/>
        <end position="77"/>
    </location>
</feature>
<dbReference type="InterPro" id="IPR000873">
    <property type="entry name" value="AMP-dep_synth/lig_dom"/>
</dbReference>
<protein>
    <recommendedName>
        <fullName evidence="4">long-chain-fatty-acid--CoA ligase</fullName>
        <ecNumber evidence="4">6.2.1.3</ecNumber>
    </recommendedName>
</protein>
<dbReference type="Pfam" id="PF23562">
    <property type="entry name" value="AMP-binding_C_3"/>
    <property type="match status" value="1"/>
</dbReference>
<feature type="compositionally biased region" description="Low complexity" evidence="5">
    <location>
        <begin position="41"/>
        <end position="54"/>
    </location>
</feature>
<dbReference type="PROSITE" id="PS00455">
    <property type="entry name" value="AMP_BINDING"/>
    <property type="match status" value="1"/>
</dbReference>
<evidence type="ECO:0000256" key="3">
    <source>
        <dbReference type="ARBA" id="ARBA00023098"/>
    </source>
</evidence>
<keyword evidence="2" id="KW-0276">Fatty acid metabolism</keyword>
<dbReference type="Proteomes" id="UP001445076">
    <property type="component" value="Unassembled WGS sequence"/>
</dbReference>
<dbReference type="EC" id="6.2.1.3" evidence="4"/>
<proteinExistence type="predicted"/>
<feature type="compositionally biased region" description="Polar residues" evidence="5">
    <location>
        <begin position="26"/>
        <end position="40"/>
    </location>
</feature>
<evidence type="ECO:0000259" key="6">
    <source>
        <dbReference type="Pfam" id="PF00501"/>
    </source>
</evidence>
<dbReference type="GO" id="GO:0004467">
    <property type="term" value="F:long-chain fatty acid-CoA ligase activity"/>
    <property type="evidence" value="ECO:0007669"/>
    <property type="project" value="UniProtKB-EC"/>
</dbReference>
<reference evidence="7 8" key="1">
    <citation type="journal article" date="2024" name="BMC Genomics">
        <title>Genome assembly of redclaw crayfish (Cherax quadricarinatus) provides insights into its immune adaptation and hypoxia tolerance.</title>
        <authorList>
            <person name="Liu Z."/>
            <person name="Zheng J."/>
            <person name="Li H."/>
            <person name="Fang K."/>
            <person name="Wang S."/>
            <person name="He J."/>
            <person name="Zhou D."/>
            <person name="Weng S."/>
            <person name="Chi M."/>
            <person name="Gu Z."/>
            <person name="He J."/>
            <person name="Li F."/>
            <person name="Wang M."/>
        </authorList>
    </citation>
    <scope>NUCLEOTIDE SEQUENCE [LARGE SCALE GENOMIC DNA]</scope>
    <source>
        <strain evidence="7">ZL_2023a</strain>
    </source>
</reference>
<keyword evidence="3" id="KW-0443">Lipid metabolism</keyword>